<keyword evidence="1" id="KW-0472">Membrane</keyword>
<feature type="transmembrane region" description="Helical" evidence="1">
    <location>
        <begin position="380"/>
        <end position="397"/>
    </location>
</feature>
<accession>A0A919S8T8</accession>
<keyword evidence="1" id="KW-1133">Transmembrane helix</keyword>
<evidence type="ECO:0000313" key="2">
    <source>
        <dbReference type="EMBL" id="GIM67160.1"/>
    </source>
</evidence>
<reference evidence="2" key="1">
    <citation type="submission" date="2021-03" db="EMBL/GenBank/DDBJ databases">
        <title>Whole genome shotgun sequence of Actinoplanes consettensis NBRC 14913.</title>
        <authorList>
            <person name="Komaki H."/>
            <person name="Tamura T."/>
        </authorList>
    </citation>
    <scope>NUCLEOTIDE SEQUENCE</scope>
    <source>
        <strain evidence="2">NBRC 14913</strain>
    </source>
</reference>
<dbReference type="AlphaFoldDB" id="A0A919S8T8"/>
<feature type="transmembrane region" description="Helical" evidence="1">
    <location>
        <begin position="20"/>
        <end position="40"/>
    </location>
</feature>
<feature type="transmembrane region" description="Helical" evidence="1">
    <location>
        <begin position="227"/>
        <end position="247"/>
    </location>
</feature>
<keyword evidence="3" id="KW-1185">Reference proteome</keyword>
<gene>
    <name evidence="2" type="ORF">Aco04nite_05030</name>
</gene>
<sequence length="1257" mass="137791">MVRLLRRLLFDASFPRPTLVAARPYLIVLAINALIVSRWFRTGTFIAAGDMGAFIRRGWAPEVNWAWNHQTTGAGSAGYTMVRAFEFILIWCCRTVGLTEYSAQWLFYICIYGLVGFGVAYLAGAFVKNEFAIVAAGAFGLLNGFFLTRLPNPLNVISVGSVAFITAIAMRVAQGRRIPTPIAGFALMPTSFLSFNPPMLVVAYAWAVGGTPLLAALVMGRQSAWRLLKWFALASPWALLLNAYWLVPLAQSFTGGGGAAANATFTDPTNWSWSQVNNLPPNILTMVANWAWFRPQYLPFASDLDRPWWIWIRYLLPALVFLAPILAPRRLRRVAFGLILLILIFVFLAKGLRPPVNKINLWLYIHAPGFWLFREPMSKLGQLLISFFGVMLAIGVEGMAQRLRTWPLTRVPGWMQRIGYAGTAVPLLLVLAYPYPLYTGGVMPDERPTQPSTHVRVAQEWWDMAAHIDADDRPGKVLVLPLDDYYQMPTTWGFFGVDSIANLLIEHPVVQPKPDGYFGDSAGFSADVHAVETALLAGDLQPVPKLLDAIGVSRVIIRHDLLRGLPNRYFADDRILSDAMAKVPGSKLDIDGTLDLWEFNGGISQTVRTYDRVLDAPARAAATAAAIGTTDTRTAMAARVDTSVAATSPQVDRTAVVTPDIVHWPVPAVDKGSPTATVEMAAGTYTVGQRARAGAVLDPHVDTARNRLILRDPTVVKVDGKAVSSRPDLVVPMPAGRDILAIRSGTRTVSLDAPAGLSTPAIQVGSATKLTLFAAAKKPADVTGYSDVFDCNNYEPRPWAMLGLTQKITGSTVRLSALDHAACTRVVINKATSGKVFRIRLQYRHVTGARPQICLWQAGAAGCELASRPVLDDEWTWYERVVTMDGLADELQVILHADVGERLKPKTVAEYRNLRIDALEPVVTKTIWPPEIPSTTVKVTAGKHQLRVDGGLSGSVLAPFEPLEDCFRYDDETSDQAGLAAESQIGPDGETTYTLKAVRHLACIGSQASDVGAASLYELSLEARSVAVRNPKFCLYLRGPDLCRTLPYVAAYNGWTSYQALIPPDPNAVETRLYLYGLRDLEGTKQSQVEYRGVRLRPLATPNAVVMVRQSTPEPTTTVDWKRLNPTQFNGTVASSTPTLVALAENTAPGWLLTGVPGASKVAVQGWMTGWKLPAGGGTFQMRYAPAKIARYAYYLLPLGVAGSLAFMYLVSLPAGHPGTWKMLHRRRGRLFHLAARLISRFAVRPLSRLRGLLWRR</sequence>
<dbReference type="Proteomes" id="UP000680865">
    <property type="component" value="Unassembled WGS sequence"/>
</dbReference>
<evidence type="ECO:0008006" key="4">
    <source>
        <dbReference type="Google" id="ProtNLM"/>
    </source>
</evidence>
<feature type="transmembrane region" description="Helical" evidence="1">
    <location>
        <begin position="308"/>
        <end position="327"/>
    </location>
</feature>
<dbReference type="EMBL" id="BOQP01000003">
    <property type="protein sequence ID" value="GIM67160.1"/>
    <property type="molecule type" value="Genomic_DNA"/>
</dbReference>
<comment type="caution">
    <text evidence="2">The sequence shown here is derived from an EMBL/GenBank/DDBJ whole genome shotgun (WGS) entry which is preliminary data.</text>
</comment>
<protein>
    <recommendedName>
        <fullName evidence="4">Arabinofuranan 3-O-arabinosyltransferase</fullName>
    </recommendedName>
</protein>
<feature type="transmembrane region" description="Helical" evidence="1">
    <location>
        <begin position="105"/>
        <end position="124"/>
    </location>
</feature>
<evidence type="ECO:0000313" key="3">
    <source>
        <dbReference type="Proteomes" id="UP000680865"/>
    </source>
</evidence>
<feature type="transmembrane region" description="Helical" evidence="1">
    <location>
        <begin position="334"/>
        <end position="352"/>
    </location>
</feature>
<feature type="transmembrane region" description="Helical" evidence="1">
    <location>
        <begin position="201"/>
        <end position="220"/>
    </location>
</feature>
<dbReference type="RefSeq" id="WP_244875695.1">
    <property type="nucleotide sequence ID" value="NZ_BAAATW010000009.1"/>
</dbReference>
<organism evidence="2 3">
    <name type="scientific">Winogradskya consettensis</name>
    <dbReference type="NCBI Taxonomy" id="113560"/>
    <lineage>
        <taxon>Bacteria</taxon>
        <taxon>Bacillati</taxon>
        <taxon>Actinomycetota</taxon>
        <taxon>Actinomycetes</taxon>
        <taxon>Micromonosporales</taxon>
        <taxon>Micromonosporaceae</taxon>
        <taxon>Winogradskya</taxon>
    </lineage>
</organism>
<proteinExistence type="predicted"/>
<evidence type="ECO:0000256" key="1">
    <source>
        <dbReference type="SAM" id="Phobius"/>
    </source>
</evidence>
<feature type="transmembrane region" description="Helical" evidence="1">
    <location>
        <begin position="418"/>
        <end position="438"/>
    </location>
</feature>
<feature type="transmembrane region" description="Helical" evidence="1">
    <location>
        <begin position="131"/>
        <end position="148"/>
    </location>
</feature>
<feature type="transmembrane region" description="Helical" evidence="1">
    <location>
        <begin position="154"/>
        <end position="173"/>
    </location>
</feature>
<feature type="transmembrane region" description="Helical" evidence="1">
    <location>
        <begin position="1192"/>
        <end position="1211"/>
    </location>
</feature>
<name>A0A919S8T8_9ACTN</name>
<keyword evidence="1" id="KW-0812">Transmembrane</keyword>